<protein>
    <recommendedName>
        <fullName evidence="1">Aminotransferase-like plant mobile domain-containing protein</fullName>
    </recommendedName>
</protein>
<name>A0ABR0MKE0_GOSAR</name>
<proteinExistence type="predicted"/>
<evidence type="ECO:0000313" key="2">
    <source>
        <dbReference type="EMBL" id="KAK5774481.1"/>
    </source>
</evidence>
<dbReference type="Pfam" id="PF10536">
    <property type="entry name" value="PMD"/>
    <property type="match status" value="1"/>
</dbReference>
<dbReference type="InterPro" id="IPR044824">
    <property type="entry name" value="MAIN-like"/>
</dbReference>
<feature type="domain" description="Aminotransferase-like plant mobile" evidence="1">
    <location>
        <begin position="15"/>
        <end position="142"/>
    </location>
</feature>
<reference evidence="2 3" key="1">
    <citation type="submission" date="2023-03" db="EMBL/GenBank/DDBJ databases">
        <title>WGS of Gossypium arboreum.</title>
        <authorList>
            <person name="Yu D."/>
        </authorList>
    </citation>
    <scope>NUCLEOTIDE SEQUENCE [LARGE SCALE GENOMIC DNA]</scope>
    <source>
        <tissue evidence="2">Leaf</tissue>
    </source>
</reference>
<accession>A0ABR0MKE0</accession>
<dbReference type="PANTHER" id="PTHR46033">
    <property type="entry name" value="PROTEIN MAIN-LIKE 2"/>
    <property type="match status" value="1"/>
</dbReference>
<keyword evidence="3" id="KW-1185">Reference proteome</keyword>
<comment type="caution">
    <text evidence="2">The sequence shown here is derived from an EMBL/GenBank/DDBJ whole genome shotgun (WGS) entry which is preliminary data.</text>
</comment>
<gene>
    <name evidence="2" type="ORF">PVK06_042336</name>
</gene>
<evidence type="ECO:0000313" key="3">
    <source>
        <dbReference type="Proteomes" id="UP001358586"/>
    </source>
</evidence>
<dbReference type="Proteomes" id="UP001358586">
    <property type="component" value="Chromosome 12"/>
</dbReference>
<dbReference type="EMBL" id="JARKNE010000012">
    <property type="protein sequence ID" value="KAK5774481.1"/>
    <property type="molecule type" value="Genomic_DNA"/>
</dbReference>
<sequence length="142" mass="16410">MVKTQDTHVPSSCNECTITFEDVQLQLELSVDGPVVTRSIVTADWRDVCKQLLGRVPKTIYRSRIDMNWFKRNFGGLNADSSEVQREQHARAYILMIIEGLLMLNKSRNLIHLRRLLKLVDFIEADELSWGSVVLVTLYQEM</sequence>
<dbReference type="InterPro" id="IPR019557">
    <property type="entry name" value="AminoTfrase-like_pln_mobile"/>
</dbReference>
<organism evidence="2 3">
    <name type="scientific">Gossypium arboreum</name>
    <name type="common">Tree cotton</name>
    <name type="synonym">Gossypium nanking</name>
    <dbReference type="NCBI Taxonomy" id="29729"/>
    <lineage>
        <taxon>Eukaryota</taxon>
        <taxon>Viridiplantae</taxon>
        <taxon>Streptophyta</taxon>
        <taxon>Embryophyta</taxon>
        <taxon>Tracheophyta</taxon>
        <taxon>Spermatophyta</taxon>
        <taxon>Magnoliopsida</taxon>
        <taxon>eudicotyledons</taxon>
        <taxon>Gunneridae</taxon>
        <taxon>Pentapetalae</taxon>
        <taxon>rosids</taxon>
        <taxon>malvids</taxon>
        <taxon>Malvales</taxon>
        <taxon>Malvaceae</taxon>
        <taxon>Malvoideae</taxon>
        <taxon>Gossypium</taxon>
    </lineage>
</organism>
<dbReference type="PANTHER" id="PTHR46033:SF8">
    <property type="entry name" value="PROTEIN MAINTENANCE OF MERISTEMS-LIKE"/>
    <property type="match status" value="1"/>
</dbReference>
<evidence type="ECO:0000259" key="1">
    <source>
        <dbReference type="Pfam" id="PF10536"/>
    </source>
</evidence>